<gene>
    <name evidence="2" type="ORF">GCM10009727_86030</name>
</gene>
<keyword evidence="3" id="KW-1185">Reference proteome</keyword>
<protein>
    <submittedName>
        <fullName evidence="2">Uncharacterized protein</fullName>
    </submittedName>
</protein>
<dbReference type="EMBL" id="BAAAMR010000136">
    <property type="protein sequence ID" value="GAA2166454.1"/>
    <property type="molecule type" value="Genomic_DNA"/>
</dbReference>
<evidence type="ECO:0000313" key="3">
    <source>
        <dbReference type="Proteomes" id="UP001501020"/>
    </source>
</evidence>
<proteinExistence type="predicted"/>
<evidence type="ECO:0000256" key="1">
    <source>
        <dbReference type="SAM" id="MobiDB-lite"/>
    </source>
</evidence>
<dbReference type="Proteomes" id="UP001501020">
    <property type="component" value="Unassembled WGS sequence"/>
</dbReference>
<reference evidence="3" key="1">
    <citation type="journal article" date="2019" name="Int. J. Syst. Evol. Microbiol.">
        <title>The Global Catalogue of Microorganisms (GCM) 10K type strain sequencing project: providing services to taxonomists for standard genome sequencing and annotation.</title>
        <authorList>
            <consortium name="The Broad Institute Genomics Platform"/>
            <consortium name="The Broad Institute Genome Sequencing Center for Infectious Disease"/>
            <person name="Wu L."/>
            <person name="Ma J."/>
        </authorList>
    </citation>
    <scope>NUCLEOTIDE SEQUENCE [LARGE SCALE GENOMIC DNA]</scope>
    <source>
        <strain evidence="3">JCM 13850</strain>
    </source>
</reference>
<evidence type="ECO:0000313" key="2">
    <source>
        <dbReference type="EMBL" id="GAA2166454.1"/>
    </source>
</evidence>
<accession>A0ABP5M976</accession>
<sequence>MTEPGHDFTAAILNAMDTPDAEEFISRVKATVHAELELLDPTAMIEQTPYYNHSFIPDFVLSWDEAAGKSSRQIFLRSSIRSTTAGNDITALAEQRPVLLALRPARAQQRREVETAQEQILRSPNVLITDAAAVSDFSGDRATIDNPLRTLVRTNLVRGGRGVLVTDTARRLSVGTRNLGEHGEGIAEFTQIIGDVFTSDAATRLQRAAELLEMGVSGDLSRLHGDDLEEGPRRAVGGRLSDAELQVLLPYLLTHPEITSDPAYWSHLGSMITLARLESMATDLEGIDLSPLVVPNLPTWPAARSSTVLHVNDEERPPVISPANDPDSSATTNASTPPGERAGMARIETSGDPVSPVTGWHFHSRMISLVVGQWRIHIAANGKRLKGRDSSAPARWDTLVGLLPGLKLITVSLHGLQRRVRISAEEGGNVYDDVRTIRESIDDQFQVPEIELRPQDAEATGKITVSFTRHLVSATDPVPSSELFWLALNLLTLNNPIAPAELLAMRTTLPSGDHQGARTLDEPPA</sequence>
<feature type="region of interest" description="Disordered" evidence="1">
    <location>
        <begin position="316"/>
        <end position="352"/>
    </location>
</feature>
<feature type="compositionally biased region" description="Polar residues" evidence="1">
    <location>
        <begin position="326"/>
        <end position="336"/>
    </location>
</feature>
<name>A0ABP5M976_9ACTN</name>
<organism evidence="2 3">
    <name type="scientific">Actinomadura napierensis</name>
    <dbReference type="NCBI Taxonomy" id="267854"/>
    <lineage>
        <taxon>Bacteria</taxon>
        <taxon>Bacillati</taxon>
        <taxon>Actinomycetota</taxon>
        <taxon>Actinomycetes</taxon>
        <taxon>Streptosporangiales</taxon>
        <taxon>Thermomonosporaceae</taxon>
        <taxon>Actinomadura</taxon>
    </lineage>
</organism>
<comment type="caution">
    <text evidence="2">The sequence shown here is derived from an EMBL/GenBank/DDBJ whole genome shotgun (WGS) entry which is preliminary data.</text>
</comment>
<dbReference type="RefSeq" id="WP_344282097.1">
    <property type="nucleotide sequence ID" value="NZ_BAAAMR010000136.1"/>
</dbReference>